<dbReference type="AlphaFoldDB" id="A0A9X3X734"/>
<dbReference type="Proteomes" id="UP001151081">
    <property type="component" value="Unassembled WGS sequence"/>
</dbReference>
<evidence type="ECO:0000313" key="1">
    <source>
        <dbReference type="EMBL" id="MDC3983563.1"/>
    </source>
</evidence>
<dbReference type="RefSeq" id="WP_272423223.1">
    <property type="nucleotide sequence ID" value="NZ_JAGTJJ010000014.1"/>
</dbReference>
<accession>A0A9X3X734</accession>
<proteinExistence type="predicted"/>
<comment type="caution">
    <text evidence="1">The sequence shown here is derived from an EMBL/GenBank/DDBJ whole genome shotgun (WGS) entry which is preliminary data.</text>
</comment>
<organism evidence="1 2">
    <name type="scientific">Polyangium jinanense</name>
    <dbReference type="NCBI Taxonomy" id="2829994"/>
    <lineage>
        <taxon>Bacteria</taxon>
        <taxon>Pseudomonadati</taxon>
        <taxon>Myxococcota</taxon>
        <taxon>Polyangia</taxon>
        <taxon>Polyangiales</taxon>
        <taxon>Polyangiaceae</taxon>
        <taxon>Polyangium</taxon>
    </lineage>
</organism>
<keyword evidence="2" id="KW-1185">Reference proteome</keyword>
<sequence length="130" mass="13840">MSIHLYPEPEDALICAAKLIVSNAPGALSAIEVPGGKFFETERLIILQGDGKALVQSRHRECEIGSCPNPVPWEPSSAHQICDVVLGSGVEAGCAAMDDMTCRWSPWGPGKLENCMDVADWSCDDVAAAL</sequence>
<gene>
    <name evidence="1" type="ORF">KEG57_23855</name>
</gene>
<dbReference type="EMBL" id="JAGTJJ010000014">
    <property type="protein sequence ID" value="MDC3983563.1"/>
    <property type="molecule type" value="Genomic_DNA"/>
</dbReference>
<reference evidence="1 2" key="1">
    <citation type="submission" date="2021-04" db="EMBL/GenBank/DDBJ databases">
        <title>Genome analysis of Polyangium sp.</title>
        <authorList>
            <person name="Li Y."/>
            <person name="Wang J."/>
        </authorList>
    </citation>
    <scope>NUCLEOTIDE SEQUENCE [LARGE SCALE GENOMIC DNA]</scope>
    <source>
        <strain evidence="1 2">SDU14</strain>
    </source>
</reference>
<evidence type="ECO:0000313" key="2">
    <source>
        <dbReference type="Proteomes" id="UP001151081"/>
    </source>
</evidence>
<protein>
    <submittedName>
        <fullName evidence="1">Uncharacterized protein</fullName>
    </submittedName>
</protein>
<name>A0A9X3X734_9BACT</name>